<evidence type="ECO:0000313" key="3">
    <source>
        <dbReference type="Proteomes" id="UP000265515"/>
    </source>
</evidence>
<reference evidence="2 3" key="1">
    <citation type="journal article" date="2018" name="Cell">
        <title>The Chara Genome: Secondary Complexity and Implications for Plant Terrestrialization.</title>
        <authorList>
            <person name="Nishiyama T."/>
            <person name="Sakayama H."/>
            <person name="Vries J.D."/>
            <person name="Buschmann H."/>
            <person name="Saint-Marcoux D."/>
            <person name="Ullrich K.K."/>
            <person name="Haas F.B."/>
            <person name="Vanderstraeten L."/>
            <person name="Becker D."/>
            <person name="Lang D."/>
            <person name="Vosolsobe S."/>
            <person name="Rombauts S."/>
            <person name="Wilhelmsson P.K.I."/>
            <person name="Janitza P."/>
            <person name="Kern R."/>
            <person name="Heyl A."/>
            <person name="Rumpler F."/>
            <person name="Villalobos L.I.A.C."/>
            <person name="Clay J.M."/>
            <person name="Skokan R."/>
            <person name="Toyoda A."/>
            <person name="Suzuki Y."/>
            <person name="Kagoshima H."/>
            <person name="Schijlen E."/>
            <person name="Tajeshwar N."/>
            <person name="Catarino B."/>
            <person name="Hetherington A.J."/>
            <person name="Saltykova A."/>
            <person name="Bonnot C."/>
            <person name="Breuninger H."/>
            <person name="Symeonidi A."/>
            <person name="Radhakrishnan G.V."/>
            <person name="Van Nieuwerburgh F."/>
            <person name="Deforce D."/>
            <person name="Chang C."/>
            <person name="Karol K.G."/>
            <person name="Hedrich R."/>
            <person name="Ulvskov P."/>
            <person name="Glockner G."/>
            <person name="Delwiche C.F."/>
            <person name="Petrasek J."/>
            <person name="Van de Peer Y."/>
            <person name="Friml J."/>
            <person name="Beilby M."/>
            <person name="Dolan L."/>
            <person name="Kohara Y."/>
            <person name="Sugano S."/>
            <person name="Fujiyama A."/>
            <person name="Delaux P.-M."/>
            <person name="Quint M."/>
            <person name="TheiBen G."/>
            <person name="Hagemann M."/>
            <person name="Harholt J."/>
            <person name="Dunand C."/>
            <person name="Zachgo S."/>
            <person name="Langdale J."/>
            <person name="Maumus F."/>
            <person name="Straeten D.V.D."/>
            <person name="Gould S.B."/>
            <person name="Rensing S.A."/>
        </authorList>
    </citation>
    <scope>NUCLEOTIDE SEQUENCE [LARGE SCALE GENOMIC DNA]</scope>
    <source>
        <strain evidence="2 3">S276</strain>
    </source>
</reference>
<feature type="region of interest" description="Disordered" evidence="1">
    <location>
        <begin position="437"/>
        <end position="526"/>
    </location>
</feature>
<evidence type="ECO:0000256" key="1">
    <source>
        <dbReference type="SAM" id="MobiDB-lite"/>
    </source>
</evidence>
<sequence length="526" mass="57700">MEVEPAGQSGRDARSQVPNEYQMEEDRIQEMVRACYEEGILPTNIDPGVMEVNGKEVKFILNRSLDEVKVKWLKGRTVTVIFRDGARFLPKKVKEDVIRAYEDVWISGATFGPDFRRGRIKVESPNVVSYVPRAQEITDWMLAKGSDYIDLPNVTYRTESKPWMTRAEMRGWRKLVDQNVFWVVAVGVPLDKMLFTHVHVERAIGKIVKAHTPKADASDPKLVNLRFNIDPASKDNMKDKIEVQTHQGDVLEVRLASAESEWCRRCRTFFHTEDTCRRQNQRRQGENSTSPLPGSTRPGLGGGRRQSYSGTLQHPGMGLQSPAASATATSTTAAVMQPGGTGSIRVNPVFSPGPGLASGGAGVVQPSPSTAPWSQSWAAFLQGIPTHPFVAQQAQPLPGQQLVVSPSFVNMHSFIPWLPGTQGYQPQQVVGVQGLQGLSHQAPPPRGGSLARPTSSRARGESPGKQRRISEGGGIDIEVDQDRGEELGSLSEGSLHSLRSEDPMSGTPKAGKRKQSRSRMNALSKG</sequence>
<accession>A0A388KA97</accession>
<dbReference type="Proteomes" id="UP000265515">
    <property type="component" value="Unassembled WGS sequence"/>
</dbReference>
<dbReference type="AlphaFoldDB" id="A0A388KA97"/>
<evidence type="ECO:0000313" key="2">
    <source>
        <dbReference type="EMBL" id="GBG66949.1"/>
    </source>
</evidence>
<feature type="compositionally biased region" description="Low complexity" evidence="1">
    <location>
        <begin position="323"/>
        <end position="334"/>
    </location>
</feature>
<comment type="caution">
    <text evidence="2">The sequence shown here is derived from an EMBL/GenBank/DDBJ whole genome shotgun (WGS) entry which is preliminary data.</text>
</comment>
<feature type="compositionally biased region" description="Low complexity" evidence="1">
    <location>
        <begin position="487"/>
        <end position="497"/>
    </location>
</feature>
<feature type="region of interest" description="Disordered" evidence="1">
    <location>
        <begin position="275"/>
        <end position="340"/>
    </location>
</feature>
<dbReference type="Gramene" id="GBG66949">
    <property type="protein sequence ID" value="GBG66949"/>
    <property type="gene ID" value="CBR_g74636"/>
</dbReference>
<dbReference type="EMBL" id="BFEA01000081">
    <property type="protein sequence ID" value="GBG66949.1"/>
    <property type="molecule type" value="Genomic_DNA"/>
</dbReference>
<gene>
    <name evidence="2" type="ORF">CBR_g74636</name>
</gene>
<name>A0A388KA97_CHABU</name>
<feature type="region of interest" description="Disordered" evidence="1">
    <location>
        <begin position="1"/>
        <end position="21"/>
    </location>
</feature>
<feature type="compositionally biased region" description="Basic and acidic residues" evidence="1">
    <location>
        <begin position="458"/>
        <end position="470"/>
    </location>
</feature>
<protein>
    <submittedName>
        <fullName evidence="2">Uncharacterized protein</fullName>
    </submittedName>
</protein>
<proteinExistence type="predicted"/>
<organism evidence="2 3">
    <name type="scientific">Chara braunii</name>
    <name type="common">Braun's stonewort</name>
    <dbReference type="NCBI Taxonomy" id="69332"/>
    <lineage>
        <taxon>Eukaryota</taxon>
        <taxon>Viridiplantae</taxon>
        <taxon>Streptophyta</taxon>
        <taxon>Charophyceae</taxon>
        <taxon>Charales</taxon>
        <taxon>Characeae</taxon>
        <taxon>Chara</taxon>
    </lineage>
</organism>
<keyword evidence="3" id="KW-1185">Reference proteome</keyword>